<evidence type="ECO:0000256" key="2">
    <source>
        <dbReference type="ARBA" id="ARBA00023125"/>
    </source>
</evidence>
<evidence type="ECO:0000313" key="5">
    <source>
        <dbReference type="EMBL" id="ARQ01809.1"/>
    </source>
</evidence>
<dbReference type="SUPFAM" id="SSF46785">
    <property type="entry name" value="Winged helix' DNA-binding domain"/>
    <property type="match status" value="1"/>
</dbReference>
<dbReference type="GO" id="GO:0003700">
    <property type="term" value="F:DNA-binding transcription factor activity"/>
    <property type="evidence" value="ECO:0007669"/>
    <property type="project" value="InterPro"/>
</dbReference>
<dbReference type="InterPro" id="IPR036390">
    <property type="entry name" value="WH_DNA-bd_sf"/>
</dbReference>
<dbReference type="GO" id="GO:0003677">
    <property type="term" value="F:DNA binding"/>
    <property type="evidence" value="ECO:0007669"/>
    <property type="project" value="UniProtKB-KW"/>
</dbReference>
<dbReference type="InterPro" id="IPR011711">
    <property type="entry name" value="GntR_C"/>
</dbReference>
<dbReference type="PROSITE" id="PS50949">
    <property type="entry name" value="HTH_GNTR"/>
    <property type="match status" value="1"/>
</dbReference>
<evidence type="ECO:0000256" key="1">
    <source>
        <dbReference type="ARBA" id="ARBA00023015"/>
    </source>
</evidence>
<name>A0A1W6ZWM5_9HYPH</name>
<evidence type="ECO:0000256" key="3">
    <source>
        <dbReference type="ARBA" id="ARBA00023163"/>
    </source>
</evidence>
<protein>
    <submittedName>
        <fullName evidence="5">GntR family transcriptional regulator</fullName>
    </submittedName>
</protein>
<dbReference type="PRINTS" id="PR00035">
    <property type="entry name" value="HTHGNTR"/>
</dbReference>
<dbReference type="EMBL" id="CP021112">
    <property type="protein sequence ID" value="ARQ01809.1"/>
    <property type="molecule type" value="Genomic_DNA"/>
</dbReference>
<dbReference type="Pfam" id="PF07729">
    <property type="entry name" value="FCD"/>
    <property type="match status" value="1"/>
</dbReference>
<dbReference type="STRING" id="1235591.CAK95_23955"/>
<dbReference type="KEGG" id="psin:CAK95_23955"/>
<dbReference type="CDD" id="cd07377">
    <property type="entry name" value="WHTH_GntR"/>
    <property type="match status" value="1"/>
</dbReference>
<keyword evidence="1" id="KW-0805">Transcription regulation</keyword>
<accession>A0A1W6ZWM5</accession>
<dbReference type="Gene3D" id="1.10.10.10">
    <property type="entry name" value="Winged helix-like DNA-binding domain superfamily/Winged helix DNA-binding domain"/>
    <property type="match status" value="1"/>
</dbReference>
<dbReference type="InterPro" id="IPR036388">
    <property type="entry name" value="WH-like_DNA-bd_sf"/>
</dbReference>
<keyword evidence="6" id="KW-1185">Reference proteome</keyword>
<evidence type="ECO:0000259" key="4">
    <source>
        <dbReference type="PROSITE" id="PS50949"/>
    </source>
</evidence>
<evidence type="ECO:0000313" key="6">
    <source>
        <dbReference type="Proteomes" id="UP000194137"/>
    </source>
</evidence>
<dbReference type="PANTHER" id="PTHR43537:SF5">
    <property type="entry name" value="UXU OPERON TRANSCRIPTIONAL REGULATOR"/>
    <property type="match status" value="1"/>
</dbReference>
<dbReference type="InterPro" id="IPR008920">
    <property type="entry name" value="TF_FadR/GntR_C"/>
</dbReference>
<reference evidence="5 6" key="1">
    <citation type="submission" date="2017-05" db="EMBL/GenBank/DDBJ databases">
        <title>Full genome sequence of Pseudorhodoplanes sinuspersici.</title>
        <authorList>
            <person name="Dastgheib S.M.M."/>
            <person name="Shavandi M."/>
            <person name="Tirandaz H."/>
        </authorList>
    </citation>
    <scope>NUCLEOTIDE SEQUENCE [LARGE SCALE GENOMIC DNA]</scope>
    <source>
        <strain evidence="5 6">RIPI110</strain>
    </source>
</reference>
<dbReference type="SUPFAM" id="SSF48008">
    <property type="entry name" value="GntR ligand-binding domain-like"/>
    <property type="match status" value="1"/>
</dbReference>
<keyword evidence="3" id="KW-0804">Transcription</keyword>
<dbReference type="Gene3D" id="1.20.120.530">
    <property type="entry name" value="GntR ligand-binding domain-like"/>
    <property type="match status" value="1"/>
</dbReference>
<keyword evidence="2" id="KW-0238">DNA-binding</keyword>
<gene>
    <name evidence="5" type="ORF">CAK95_23955</name>
</gene>
<dbReference type="SMART" id="SM00345">
    <property type="entry name" value="HTH_GNTR"/>
    <property type="match status" value="1"/>
</dbReference>
<dbReference type="PANTHER" id="PTHR43537">
    <property type="entry name" value="TRANSCRIPTIONAL REGULATOR, GNTR FAMILY"/>
    <property type="match status" value="1"/>
</dbReference>
<dbReference type="InterPro" id="IPR000524">
    <property type="entry name" value="Tscrpt_reg_HTH_GntR"/>
</dbReference>
<dbReference type="Pfam" id="PF00392">
    <property type="entry name" value="GntR"/>
    <property type="match status" value="1"/>
</dbReference>
<dbReference type="Proteomes" id="UP000194137">
    <property type="component" value="Chromosome"/>
</dbReference>
<feature type="domain" description="HTH gntR-type" evidence="4">
    <location>
        <begin position="26"/>
        <end position="94"/>
    </location>
</feature>
<proteinExistence type="predicted"/>
<sequence length="248" mass="27715">MTINGSRLVHEAASGMTSLNNRAKARQTMSAALAFIEGEISTGVWKPGERLPAERELVERFGLARNTLRKILDQLEAKGAITRHVGRGTFVAEPAADQQSSDELVRKIHRASPAEVMDIRLMLEPQSCEIAAARATATDLADMERCLHECEIAKGVAAFETWDGRLHQRIVAAARNQLLADIYDAINGVRRTAQWGKLKERSLTAERRTIYQQQHRRIVSALRERDGERARAEIRDHLLSVRESLGGF</sequence>
<dbReference type="AlphaFoldDB" id="A0A1W6ZWM5"/>
<organism evidence="5 6">
    <name type="scientific">Pseudorhodoplanes sinuspersici</name>
    <dbReference type="NCBI Taxonomy" id="1235591"/>
    <lineage>
        <taxon>Bacteria</taxon>
        <taxon>Pseudomonadati</taxon>
        <taxon>Pseudomonadota</taxon>
        <taxon>Alphaproteobacteria</taxon>
        <taxon>Hyphomicrobiales</taxon>
        <taxon>Pseudorhodoplanes</taxon>
    </lineage>
</organism>
<dbReference type="SMART" id="SM00895">
    <property type="entry name" value="FCD"/>
    <property type="match status" value="1"/>
</dbReference>